<comment type="caution">
    <text evidence="2">The sequence shown here is derived from an EMBL/GenBank/DDBJ whole genome shotgun (WGS) entry which is preliminary data.</text>
</comment>
<organism evidence="2 3">
    <name type="scientific">Clostridium nitritogenes</name>
    <dbReference type="NCBI Taxonomy" id="83340"/>
    <lineage>
        <taxon>Bacteria</taxon>
        <taxon>Bacillati</taxon>
        <taxon>Bacillota</taxon>
        <taxon>Clostridia</taxon>
        <taxon>Eubacteriales</taxon>
        <taxon>Clostridiaceae</taxon>
        <taxon>Clostridium</taxon>
    </lineage>
</organism>
<proteinExistence type="predicted"/>
<dbReference type="NCBIfam" id="TIGR02592">
    <property type="entry name" value="cas_Cas5h"/>
    <property type="match status" value="1"/>
</dbReference>
<dbReference type="Proteomes" id="UP001501764">
    <property type="component" value="Unassembled WGS sequence"/>
</dbReference>
<keyword evidence="1" id="KW-0051">Antiviral defense</keyword>
<dbReference type="RefSeq" id="WP_054199873.1">
    <property type="nucleotide sequence ID" value="NZ_BAAACO010000001.1"/>
</dbReference>
<dbReference type="InterPro" id="IPR013421">
    <property type="entry name" value="CRISPR-assoc_prot_Cas5_HALMA"/>
</dbReference>
<gene>
    <name evidence="2" type="ORF">GCM10008916_14700</name>
</gene>
<evidence type="ECO:0000313" key="3">
    <source>
        <dbReference type="Proteomes" id="UP001501764"/>
    </source>
</evidence>
<dbReference type="EMBL" id="BAAACO010000001">
    <property type="protein sequence ID" value="GAA0858133.1"/>
    <property type="molecule type" value="Genomic_DNA"/>
</dbReference>
<evidence type="ECO:0000256" key="1">
    <source>
        <dbReference type="ARBA" id="ARBA00023118"/>
    </source>
</evidence>
<reference evidence="3" key="1">
    <citation type="journal article" date="2019" name="Int. J. Syst. Evol. Microbiol.">
        <title>The Global Catalogue of Microorganisms (GCM) 10K type strain sequencing project: providing services to taxonomists for standard genome sequencing and annotation.</title>
        <authorList>
            <consortium name="The Broad Institute Genomics Platform"/>
            <consortium name="The Broad Institute Genome Sequencing Center for Infectious Disease"/>
            <person name="Wu L."/>
            <person name="Ma J."/>
        </authorList>
    </citation>
    <scope>NUCLEOTIDE SEQUENCE [LARGE SCALE GENOMIC DNA]</scope>
    <source>
        <strain evidence="3">JCM 6485</strain>
    </source>
</reference>
<accession>A0ABP3WX91</accession>
<name>A0ABP3WX91_9CLOT</name>
<keyword evidence="3" id="KW-1185">Reference proteome</keyword>
<sequence length="252" mass="29407">MQALKFTLKGRTAFFKKPDVNAHLYFTYGHIHKVSLLGIFGAALGYKGYNQMKDNENFPEFYDKLKDLKIGIVSNNKCGVIDKKVNIFNNSVGYASKEKGGNLIVKEQWLENPSWDIYVLLDNDESEKLSKAILNKNYKFIPYLGKNDHMAEILNVSIEECEEIDEINNIDSFFIKEDYVLVEKELDPFLDYDEEDNYEAEPLFKYEEKLPIKLDEVNNLYILKTLVYTNNFLEEINRGNVYKVNNKTVQFL</sequence>
<evidence type="ECO:0008006" key="4">
    <source>
        <dbReference type="Google" id="ProtNLM"/>
    </source>
</evidence>
<evidence type="ECO:0000313" key="2">
    <source>
        <dbReference type="EMBL" id="GAA0858133.1"/>
    </source>
</evidence>
<dbReference type="InterPro" id="IPR013422">
    <property type="entry name" value="CRISPR-assoc_prot_Cas5_N"/>
</dbReference>
<dbReference type="NCBIfam" id="TIGR02593">
    <property type="entry name" value="CRISPR_cas5"/>
    <property type="match status" value="1"/>
</dbReference>
<protein>
    <recommendedName>
        <fullName evidence="4">Type I-B CRISPR-associated protein Cas5</fullName>
    </recommendedName>
</protein>